<proteinExistence type="predicted"/>
<dbReference type="Gene3D" id="3.40.50.300">
    <property type="entry name" value="P-loop containing nucleotide triphosphate hydrolases"/>
    <property type="match status" value="1"/>
</dbReference>
<accession>A0A0F9T800</accession>
<dbReference type="AlphaFoldDB" id="A0A0F9T800"/>
<dbReference type="InterPro" id="IPR027417">
    <property type="entry name" value="P-loop_NTPase"/>
</dbReference>
<organism evidence="1">
    <name type="scientific">marine sediment metagenome</name>
    <dbReference type="NCBI Taxonomy" id="412755"/>
    <lineage>
        <taxon>unclassified sequences</taxon>
        <taxon>metagenomes</taxon>
        <taxon>ecological metagenomes</taxon>
    </lineage>
</organism>
<dbReference type="EMBL" id="LAZR01001881">
    <property type="protein sequence ID" value="KKN37633.1"/>
    <property type="molecule type" value="Genomic_DNA"/>
</dbReference>
<dbReference type="Gene3D" id="3.30.420.240">
    <property type="match status" value="1"/>
</dbReference>
<evidence type="ECO:0008006" key="2">
    <source>
        <dbReference type="Google" id="ProtNLM"/>
    </source>
</evidence>
<evidence type="ECO:0000313" key="1">
    <source>
        <dbReference type="EMBL" id="KKN37633.1"/>
    </source>
</evidence>
<gene>
    <name evidence="1" type="ORF">LCGC14_0761480</name>
</gene>
<name>A0A0F9T800_9ZZZZ</name>
<reference evidence="1" key="1">
    <citation type="journal article" date="2015" name="Nature">
        <title>Complex archaea that bridge the gap between prokaryotes and eukaryotes.</title>
        <authorList>
            <person name="Spang A."/>
            <person name="Saw J.H."/>
            <person name="Jorgensen S.L."/>
            <person name="Zaremba-Niedzwiedzka K."/>
            <person name="Martijn J."/>
            <person name="Lind A.E."/>
            <person name="van Eijk R."/>
            <person name="Schleper C."/>
            <person name="Guy L."/>
            <person name="Ettema T.J."/>
        </authorList>
    </citation>
    <scope>NUCLEOTIDE SEQUENCE</scope>
</reference>
<comment type="caution">
    <text evidence="1">The sequence shown here is derived from an EMBL/GenBank/DDBJ whole genome shotgun (WGS) entry which is preliminary data.</text>
</comment>
<protein>
    <recommendedName>
        <fullName evidence="2">Terminase large subunit gp17-like C-terminal domain-containing protein</fullName>
    </recommendedName>
</protein>
<sequence>MTSQPLTINDLSPDLRRASLEAKCLEDFPWWLYNYGIVEMREIGVRPFKDEMWPFQWDFADFMAKEDRLIVLKARQTGISTITMHYVYHQIRFKPEHSQHALVLSKSKEDAAYLLEKIPRIHANMAEISPELAMPILADNTFSFELENGNKIECLAATKAGGRSRAATVVVLDEFAFHQYAKDNFAALKPTLEGGGKVFLISTGNGTGNEYHKQWQLAKQKASNFRAIFIPYDVVPHRTKEWYEHEEKDYIGHEELFFQEYPRNDSEAFTKTGSSPFDQEYVQEQIRLAEQLHHDRPPAKLYDGRGQVWEKPKTRGQYVAGLDMAQGVGESGNPDGTSLKILDLYGKLVASWDGRLELTEAAPEISQILLEYNPFLCIERNAAGAGFIPYLQAAGFKNYYRYDDRHFTPDAERTKDPKIGLTLTPKTKTLVISNLITWINTRSLHAEDPEFWREISTFVQTGPTRWGGLSGYKDDRVLAMAHALWARSWFPIHQKRKKSRNVRWR</sequence>